<dbReference type="Proteomes" id="UP001150830">
    <property type="component" value="Unassembled WGS sequence"/>
</dbReference>
<evidence type="ECO:0000256" key="4">
    <source>
        <dbReference type="ARBA" id="ARBA00022692"/>
    </source>
</evidence>
<dbReference type="AlphaFoldDB" id="A0A9X3IRD3"/>
<evidence type="ECO:0000259" key="13">
    <source>
        <dbReference type="PROSITE" id="PS50885"/>
    </source>
</evidence>
<evidence type="ECO:0000313" key="15">
    <source>
        <dbReference type="Proteomes" id="UP001150830"/>
    </source>
</evidence>
<organism evidence="14 15">
    <name type="scientific">Parathalassolituus penaei</name>
    <dbReference type="NCBI Taxonomy" id="2997323"/>
    <lineage>
        <taxon>Bacteria</taxon>
        <taxon>Pseudomonadati</taxon>
        <taxon>Pseudomonadota</taxon>
        <taxon>Gammaproteobacteria</taxon>
        <taxon>Oceanospirillales</taxon>
        <taxon>Oceanospirillaceae</taxon>
        <taxon>Parathalassolituus</taxon>
    </lineage>
</organism>
<dbReference type="Pfam" id="PF00015">
    <property type="entry name" value="MCPsignal"/>
    <property type="match status" value="1"/>
</dbReference>
<evidence type="ECO:0000256" key="6">
    <source>
        <dbReference type="ARBA" id="ARBA00023136"/>
    </source>
</evidence>
<feature type="transmembrane region" description="Helical" evidence="11">
    <location>
        <begin position="305"/>
        <end position="328"/>
    </location>
</feature>
<dbReference type="CDD" id="cd18773">
    <property type="entry name" value="PDC1_HK_sensor"/>
    <property type="match status" value="1"/>
</dbReference>
<dbReference type="InterPro" id="IPR033479">
    <property type="entry name" value="dCache_1"/>
</dbReference>
<evidence type="ECO:0000256" key="7">
    <source>
        <dbReference type="ARBA" id="ARBA00023224"/>
    </source>
</evidence>
<reference evidence="14" key="1">
    <citation type="submission" date="2022-11" db="EMBL/GenBank/DDBJ databases">
        <title>Parathalassolutuus dongxingensis gen. nov., sp. nov., a novel member of family Oceanospirillaceae isolated from a coastal shrimp pond in Guangxi, China.</title>
        <authorList>
            <person name="Chen H."/>
        </authorList>
    </citation>
    <scope>NUCLEOTIDE SEQUENCE</scope>
    <source>
        <strain evidence="14">G-43</strain>
    </source>
</reference>
<comment type="subcellular location">
    <subcellularLocation>
        <location evidence="1">Cell membrane</location>
        <topology evidence="1">Multi-pass membrane protein</topology>
    </subcellularLocation>
</comment>
<evidence type="ECO:0000256" key="1">
    <source>
        <dbReference type="ARBA" id="ARBA00004651"/>
    </source>
</evidence>
<feature type="domain" description="HAMP" evidence="13">
    <location>
        <begin position="325"/>
        <end position="377"/>
    </location>
</feature>
<proteinExistence type="inferred from homology"/>
<dbReference type="SUPFAM" id="SSF103190">
    <property type="entry name" value="Sensory domain-like"/>
    <property type="match status" value="1"/>
</dbReference>
<dbReference type="Pfam" id="PF02743">
    <property type="entry name" value="dCache_1"/>
    <property type="match status" value="1"/>
</dbReference>
<keyword evidence="2" id="KW-1003">Cell membrane</keyword>
<dbReference type="InterPro" id="IPR004089">
    <property type="entry name" value="MCPsignal_dom"/>
</dbReference>
<dbReference type="CDD" id="cd06225">
    <property type="entry name" value="HAMP"/>
    <property type="match status" value="1"/>
</dbReference>
<name>A0A9X3IRD3_9GAMM</name>
<dbReference type="EMBL" id="JAPNOA010000013">
    <property type="protein sequence ID" value="MCY0964115.1"/>
    <property type="molecule type" value="Genomic_DNA"/>
</dbReference>
<gene>
    <name evidence="14" type="ORF">OUO13_02870</name>
</gene>
<accession>A0A9X3IRD3</accession>
<dbReference type="RefSeq" id="WP_283172334.1">
    <property type="nucleotide sequence ID" value="NZ_JAPNOA010000013.1"/>
</dbReference>
<feature type="domain" description="Methyl-accepting transducer" evidence="12">
    <location>
        <begin position="382"/>
        <end position="618"/>
    </location>
</feature>
<dbReference type="Gene3D" id="3.30.450.20">
    <property type="entry name" value="PAS domain"/>
    <property type="match status" value="1"/>
</dbReference>
<feature type="transmembrane region" description="Helical" evidence="11">
    <location>
        <begin position="12"/>
        <end position="34"/>
    </location>
</feature>
<evidence type="ECO:0000256" key="11">
    <source>
        <dbReference type="SAM" id="Phobius"/>
    </source>
</evidence>
<dbReference type="GO" id="GO:0007165">
    <property type="term" value="P:signal transduction"/>
    <property type="evidence" value="ECO:0007669"/>
    <property type="project" value="UniProtKB-KW"/>
</dbReference>
<evidence type="ECO:0000256" key="8">
    <source>
        <dbReference type="ARBA" id="ARBA00029447"/>
    </source>
</evidence>
<keyword evidence="4 11" id="KW-0812">Transmembrane</keyword>
<feature type="region of interest" description="Disordered" evidence="10">
    <location>
        <begin position="387"/>
        <end position="411"/>
    </location>
</feature>
<keyword evidence="15" id="KW-1185">Reference proteome</keyword>
<dbReference type="GO" id="GO:0006935">
    <property type="term" value="P:chemotaxis"/>
    <property type="evidence" value="ECO:0007669"/>
    <property type="project" value="UniProtKB-KW"/>
</dbReference>
<evidence type="ECO:0000256" key="9">
    <source>
        <dbReference type="PROSITE-ProRule" id="PRU00284"/>
    </source>
</evidence>
<evidence type="ECO:0000259" key="12">
    <source>
        <dbReference type="PROSITE" id="PS50111"/>
    </source>
</evidence>
<evidence type="ECO:0000256" key="2">
    <source>
        <dbReference type="ARBA" id="ARBA00022475"/>
    </source>
</evidence>
<sequence>MTQRSASNQNLLFIKIVVAALLCLGVSMAILITITSSLTSSQMEEGALNNILQSAENKADQIEQGLNQLIIQNQILATSPTVIQYAEEFNRNGQDDPQLHASLRQYLAGVYHNSQGSFENVFVMRSDLRLGVDSLNGQSEGYEFTLAEQEIDVLKQGKAVIGQTVISPITGRPVMVISSPIKASDGSTIGVMDTPIDLKNIADNIVNGHTQIHNYLINPTGLVLSSQNPEHLLKLDFSRQVGLSDYFASLKSNQSETGSFSLDGIDYIAAHHPVNIGGLVLISAMAVDDYSAPLASLQQRLMSTAAIGTMAGAAALVLLVFMITGPLLRRLTQAMQAAERIAAGDLSQPVAIDGNDEGTRLLTALERMQGDLRDTVQKIIHSSRQLATTSGELTRQSNESGQSLQKQHSDIDQAAASLADMTHAFQEVAYNAAQAAEASVAGEAQSRAGQSSVQSIVNAITGLNRETEETASVMAALAGQLSKIGTVLDVISAIAEQTNLLALNAAIESARAGESGRGFAVVADEVRSLAHRTESSTREISAIISEVQSGSEKAMQAMHSSSGSVRQALEISRKSGEALDTIATMISQINERNRSIASATEQQSGIASDINGRLGNIRSAADHTVQSAEKTRVSCQQLGQLASGLEQMMNRFRV</sequence>
<evidence type="ECO:0000256" key="10">
    <source>
        <dbReference type="SAM" id="MobiDB-lite"/>
    </source>
</evidence>
<dbReference type="PROSITE" id="PS50111">
    <property type="entry name" value="CHEMOTAXIS_TRANSDUC_2"/>
    <property type="match status" value="1"/>
</dbReference>
<dbReference type="Pfam" id="PF00672">
    <property type="entry name" value="HAMP"/>
    <property type="match status" value="1"/>
</dbReference>
<comment type="similarity">
    <text evidence="8">Belongs to the methyl-accepting chemotaxis (MCP) protein family.</text>
</comment>
<evidence type="ECO:0000313" key="14">
    <source>
        <dbReference type="EMBL" id="MCY0964115.1"/>
    </source>
</evidence>
<dbReference type="SUPFAM" id="SSF58104">
    <property type="entry name" value="Methyl-accepting chemotaxis protein (MCP) signaling domain"/>
    <property type="match status" value="1"/>
</dbReference>
<keyword evidence="5 11" id="KW-1133">Transmembrane helix</keyword>
<evidence type="ECO:0000256" key="3">
    <source>
        <dbReference type="ARBA" id="ARBA00022500"/>
    </source>
</evidence>
<dbReference type="FunFam" id="1.10.287.950:FF:000001">
    <property type="entry name" value="Methyl-accepting chemotaxis sensory transducer"/>
    <property type="match status" value="1"/>
</dbReference>
<feature type="compositionally biased region" description="Polar residues" evidence="10">
    <location>
        <begin position="387"/>
        <end position="406"/>
    </location>
</feature>
<protein>
    <submittedName>
        <fullName evidence="14">Methyl-accepting chemotaxis protein</fullName>
    </submittedName>
</protein>
<keyword evidence="3" id="KW-0145">Chemotaxis</keyword>
<dbReference type="GO" id="GO:0005886">
    <property type="term" value="C:plasma membrane"/>
    <property type="evidence" value="ECO:0007669"/>
    <property type="project" value="UniProtKB-SubCell"/>
</dbReference>
<dbReference type="PANTHER" id="PTHR32089">
    <property type="entry name" value="METHYL-ACCEPTING CHEMOTAXIS PROTEIN MCPB"/>
    <property type="match status" value="1"/>
</dbReference>
<evidence type="ECO:0000256" key="5">
    <source>
        <dbReference type="ARBA" id="ARBA00022989"/>
    </source>
</evidence>
<dbReference type="Gene3D" id="1.10.287.950">
    <property type="entry name" value="Methyl-accepting chemotaxis protein"/>
    <property type="match status" value="1"/>
</dbReference>
<comment type="caution">
    <text evidence="14">The sequence shown here is derived from an EMBL/GenBank/DDBJ whole genome shotgun (WGS) entry which is preliminary data.</text>
</comment>
<dbReference type="SMART" id="SM00304">
    <property type="entry name" value="HAMP"/>
    <property type="match status" value="1"/>
</dbReference>
<dbReference type="CDD" id="cd11386">
    <property type="entry name" value="MCP_signal"/>
    <property type="match status" value="1"/>
</dbReference>
<dbReference type="PANTHER" id="PTHR32089:SF120">
    <property type="entry name" value="METHYL-ACCEPTING CHEMOTAXIS PROTEIN TLPQ"/>
    <property type="match status" value="1"/>
</dbReference>
<keyword evidence="6 11" id="KW-0472">Membrane</keyword>
<dbReference type="SMART" id="SM00283">
    <property type="entry name" value="MA"/>
    <property type="match status" value="1"/>
</dbReference>
<dbReference type="InterPro" id="IPR003660">
    <property type="entry name" value="HAMP_dom"/>
</dbReference>
<dbReference type="PROSITE" id="PS50885">
    <property type="entry name" value="HAMP"/>
    <property type="match status" value="1"/>
</dbReference>
<keyword evidence="7 9" id="KW-0807">Transducer</keyword>
<dbReference type="InterPro" id="IPR029151">
    <property type="entry name" value="Sensor-like_sf"/>
</dbReference>